<dbReference type="InterPro" id="IPR011990">
    <property type="entry name" value="TPR-like_helical_dom_sf"/>
</dbReference>
<name>A0A7N0T082_KALFE</name>
<evidence type="ECO:0000256" key="3">
    <source>
        <dbReference type="PROSITE-ProRule" id="PRU00708"/>
    </source>
</evidence>
<dbReference type="Gramene" id="Kaladp0016s0115.1.v1.1">
    <property type="protein sequence ID" value="Kaladp0016s0115.1.v1.1"/>
    <property type="gene ID" value="Kaladp0016s0115.v1.1"/>
</dbReference>
<proteinExistence type="inferred from homology"/>
<dbReference type="InterPro" id="IPR032867">
    <property type="entry name" value="DYW_dom"/>
</dbReference>
<evidence type="ECO:0000256" key="2">
    <source>
        <dbReference type="ARBA" id="ARBA00022737"/>
    </source>
</evidence>
<dbReference type="Pfam" id="PF13812">
    <property type="entry name" value="PPR_3"/>
    <property type="match status" value="1"/>
</dbReference>
<protein>
    <recommendedName>
        <fullName evidence="4">DYW domain-containing protein</fullName>
    </recommendedName>
</protein>
<dbReference type="GO" id="GO:0003723">
    <property type="term" value="F:RNA binding"/>
    <property type="evidence" value="ECO:0007669"/>
    <property type="project" value="InterPro"/>
</dbReference>
<dbReference type="Proteomes" id="UP000594263">
    <property type="component" value="Unplaced"/>
</dbReference>
<dbReference type="PANTHER" id="PTHR47926">
    <property type="entry name" value="PENTATRICOPEPTIDE REPEAT-CONTAINING PROTEIN"/>
    <property type="match status" value="1"/>
</dbReference>
<dbReference type="InterPro" id="IPR046960">
    <property type="entry name" value="PPR_At4g14850-like_plant"/>
</dbReference>
<dbReference type="PROSITE" id="PS51375">
    <property type="entry name" value="PPR"/>
    <property type="match status" value="1"/>
</dbReference>
<evidence type="ECO:0000259" key="4">
    <source>
        <dbReference type="Pfam" id="PF14432"/>
    </source>
</evidence>
<dbReference type="Pfam" id="PF14432">
    <property type="entry name" value="DYW_deaminase"/>
    <property type="match status" value="1"/>
</dbReference>
<evidence type="ECO:0000313" key="6">
    <source>
        <dbReference type="Proteomes" id="UP000594263"/>
    </source>
</evidence>
<organism evidence="5 6">
    <name type="scientific">Kalanchoe fedtschenkoi</name>
    <name type="common">Lavender scallops</name>
    <name type="synonym">South American air plant</name>
    <dbReference type="NCBI Taxonomy" id="63787"/>
    <lineage>
        <taxon>Eukaryota</taxon>
        <taxon>Viridiplantae</taxon>
        <taxon>Streptophyta</taxon>
        <taxon>Embryophyta</taxon>
        <taxon>Tracheophyta</taxon>
        <taxon>Spermatophyta</taxon>
        <taxon>Magnoliopsida</taxon>
        <taxon>eudicotyledons</taxon>
        <taxon>Gunneridae</taxon>
        <taxon>Pentapetalae</taxon>
        <taxon>Saxifragales</taxon>
        <taxon>Crassulaceae</taxon>
        <taxon>Kalanchoe</taxon>
    </lineage>
</organism>
<evidence type="ECO:0000313" key="5">
    <source>
        <dbReference type="EnsemblPlants" id="Kaladp0016s0115.1.v1.1"/>
    </source>
</evidence>
<keyword evidence="2" id="KW-0677">Repeat</keyword>
<feature type="domain" description="DYW" evidence="4">
    <location>
        <begin position="234"/>
        <end position="299"/>
    </location>
</feature>
<dbReference type="EnsemblPlants" id="Kaladp0016s0115.1.v1.1">
    <property type="protein sequence ID" value="Kaladp0016s0115.1.v1.1"/>
    <property type="gene ID" value="Kaladp0016s0115.v1.1"/>
</dbReference>
<dbReference type="PANTHER" id="PTHR47926:SF347">
    <property type="entry name" value="PENTATRICOPEPTIDE REPEAT-CONTAINING PROTEIN"/>
    <property type="match status" value="1"/>
</dbReference>
<reference evidence="5" key="1">
    <citation type="submission" date="2021-01" db="UniProtKB">
        <authorList>
            <consortium name="EnsemblPlants"/>
        </authorList>
    </citation>
    <scope>IDENTIFICATION</scope>
</reference>
<dbReference type="Pfam" id="PF01535">
    <property type="entry name" value="PPR"/>
    <property type="match status" value="2"/>
</dbReference>
<feature type="repeat" description="PPR" evidence="3">
    <location>
        <begin position="12"/>
        <end position="46"/>
    </location>
</feature>
<dbReference type="AlphaFoldDB" id="A0A7N0T082"/>
<sequence length="300" mass="33861">MDEMQKLSVQPNLVTWNGVVARFNHCGLYPEAVITLQRMLSHGFKLDWLFHNYVTKEALWCDKCACSLDLSNVFDKKNQTEVGVCSAYLSGLARNGLADDALTIFRKIKNRQVEFNVVSWTSMITCCSQNGKRRCGYIAALMNGKAAHSLSLRSATTNNVYVAMGNCKEALEIFHLMQKCGQKGDHFSFACILSACRIENKVHMQLRGGTSQPQMSEIIEDLNDFKMELEKSEYHPITQFVLQDIKEGDKEQMLFGHSEKLPVVFGFLNTTHGATLQVIKNPRICGDCHMIMEFISKLKG</sequence>
<comment type="similarity">
    <text evidence="1">Belongs to the PPR family. PCMP-H subfamily.</text>
</comment>
<keyword evidence="6" id="KW-1185">Reference proteome</keyword>
<dbReference type="GO" id="GO:0008270">
    <property type="term" value="F:zinc ion binding"/>
    <property type="evidence" value="ECO:0007669"/>
    <property type="project" value="InterPro"/>
</dbReference>
<accession>A0A7N0T082</accession>
<dbReference type="InterPro" id="IPR002885">
    <property type="entry name" value="PPR_rpt"/>
</dbReference>
<dbReference type="GO" id="GO:0009451">
    <property type="term" value="P:RNA modification"/>
    <property type="evidence" value="ECO:0007669"/>
    <property type="project" value="InterPro"/>
</dbReference>
<evidence type="ECO:0000256" key="1">
    <source>
        <dbReference type="ARBA" id="ARBA00006643"/>
    </source>
</evidence>
<dbReference type="Gene3D" id="1.25.40.10">
    <property type="entry name" value="Tetratricopeptide repeat domain"/>
    <property type="match status" value="2"/>
</dbReference>